<dbReference type="KEGG" id="aym:YM304_13820"/>
<dbReference type="Gene3D" id="3.40.50.1820">
    <property type="entry name" value="alpha/beta hydrolase"/>
    <property type="match status" value="1"/>
</dbReference>
<evidence type="ECO:0000313" key="3">
    <source>
        <dbReference type="Proteomes" id="UP000011863"/>
    </source>
</evidence>
<feature type="domain" description="AB hydrolase-1" evidence="1">
    <location>
        <begin position="19"/>
        <end position="240"/>
    </location>
</feature>
<evidence type="ECO:0000259" key="1">
    <source>
        <dbReference type="Pfam" id="PF12697"/>
    </source>
</evidence>
<protein>
    <submittedName>
        <fullName evidence="2">Putative esterase</fullName>
    </submittedName>
</protein>
<dbReference type="AlphaFoldDB" id="A0A6C7ECF6"/>
<reference evidence="2 3" key="1">
    <citation type="journal article" date="2013" name="Int. J. Syst. Evol. Microbiol.">
        <title>Ilumatobacter nonamiense sp. nov. and Ilumatobacter coccineum sp. nov., isolated from seashore sand.</title>
        <authorList>
            <person name="Matsumoto A."/>
            <person name="Kasai H."/>
            <person name="Matsuo Y."/>
            <person name="Shizuri Y."/>
            <person name="Ichikawa N."/>
            <person name="Fujita N."/>
            <person name="Omura S."/>
            <person name="Takahashi Y."/>
        </authorList>
    </citation>
    <scope>NUCLEOTIDE SEQUENCE [LARGE SCALE GENOMIC DNA]</scope>
    <source>
        <strain evidence="3">NBRC 103263 / KCTC 29153 / YM16-304</strain>
    </source>
</reference>
<organism evidence="2 3">
    <name type="scientific">Ilumatobacter coccineus (strain NBRC 103263 / KCTC 29153 / YM16-304)</name>
    <dbReference type="NCBI Taxonomy" id="1313172"/>
    <lineage>
        <taxon>Bacteria</taxon>
        <taxon>Bacillati</taxon>
        <taxon>Actinomycetota</taxon>
        <taxon>Acidimicrobiia</taxon>
        <taxon>Acidimicrobiales</taxon>
        <taxon>Ilumatobacteraceae</taxon>
        <taxon>Ilumatobacter</taxon>
    </lineage>
</organism>
<dbReference type="EMBL" id="AP012057">
    <property type="protein sequence ID" value="BAN01696.1"/>
    <property type="molecule type" value="Genomic_DNA"/>
</dbReference>
<dbReference type="RefSeq" id="WP_015440943.1">
    <property type="nucleotide sequence ID" value="NC_020520.1"/>
</dbReference>
<dbReference type="InterPro" id="IPR000073">
    <property type="entry name" value="AB_hydrolase_1"/>
</dbReference>
<dbReference type="InterPro" id="IPR052897">
    <property type="entry name" value="Sec-Metab_Biosynth_Hydrolase"/>
</dbReference>
<dbReference type="Proteomes" id="UP000011863">
    <property type="component" value="Chromosome"/>
</dbReference>
<name>A0A6C7ECF6_ILUCY</name>
<sequence length="258" mass="26780">MTSNSDSTRPADAARPATVVLVHGAWHGAWCWATFQAELDRRGIPSLAIDLPGHGASTQPLTGLHGDAALVGDVLDRLADSGHGDVVLVGHSYGGAVVTEAATGRSDIAHLVYVTAFALDAGESVMGALGSFERHEVDLAGAMVVADDGQSSTLNPELAAGALYASCSPEAIAAALPRLSPQSMSSMLEDATGSPRDHIESTYVFCARDRAIHPVHQAELAKRCTHRVDLDTDHSPFVSAVTELTDIIAPLAVTAAES</sequence>
<accession>A0A6C7ECF6</accession>
<dbReference type="GO" id="GO:0003824">
    <property type="term" value="F:catalytic activity"/>
    <property type="evidence" value="ECO:0007669"/>
    <property type="project" value="UniProtKB-ARBA"/>
</dbReference>
<dbReference type="PANTHER" id="PTHR37017:SF11">
    <property type="entry name" value="ESTERASE_LIPASE_THIOESTERASE DOMAIN-CONTAINING PROTEIN"/>
    <property type="match status" value="1"/>
</dbReference>
<proteinExistence type="predicted"/>
<dbReference type="SUPFAM" id="SSF53474">
    <property type="entry name" value="alpha/beta-Hydrolases"/>
    <property type="match status" value="1"/>
</dbReference>
<gene>
    <name evidence="2" type="ORF">YM304_13820</name>
</gene>
<dbReference type="OrthoDB" id="9814966at2"/>
<dbReference type="PANTHER" id="PTHR37017">
    <property type="entry name" value="AB HYDROLASE-1 DOMAIN-CONTAINING PROTEIN-RELATED"/>
    <property type="match status" value="1"/>
</dbReference>
<evidence type="ECO:0000313" key="2">
    <source>
        <dbReference type="EMBL" id="BAN01696.1"/>
    </source>
</evidence>
<dbReference type="InterPro" id="IPR029058">
    <property type="entry name" value="AB_hydrolase_fold"/>
</dbReference>
<dbReference type="Pfam" id="PF12697">
    <property type="entry name" value="Abhydrolase_6"/>
    <property type="match status" value="1"/>
</dbReference>
<keyword evidence="3" id="KW-1185">Reference proteome</keyword>